<evidence type="ECO:0000256" key="7">
    <source>
        <dbReference type="SAM" id="Phobius"/>
    </source>
</evidence>
<feature type="transmembrane region" description="Helical" evidence="7">
    <location>
        <begin position="270"/>
        <end position="296"/>
    </location>
</feature>
<feature type="transmembrane region" description="Helical" evidence="7">
    <location>
        <begin position="186"/>
        <end position="209"/>
    </location>
</feature>
<feature type="transmembrane region" description="Helical" evidence="7">
    <location>
        <begin position="97"/>
        <end position="119"/>
    </location>
</feature>
<feature type="transmembrane region" description="Helical" evidence="7">
    <location>
        <begin position="351"/>
        <end position="375"/>
    </location>
</feature>
<organism evidence="8 9">
    <name type="scientific">Sphingobium lignivorans</name>
    <dbReference type="NCBI Taxonomy" id="2735886"/>
    <lineage>
        <taxon>Bacteria</taxon>
        <taxon>Pseudomonadati</taxon>
        <taxon>Pseudomonadota</taxon>
        <taxon>Alphaproteobacteria</taxon>
        <taxon>Sphingomonadales</taxon>
        <taxon>Sphingomonadaceae</taxon>
        <taxon>Sphingobium</taxon>
    </lineage>
</organism>
<name>A0ABR6NG49_9SPHN</name>
<feature type="transmembrane region" description="Helical" evidence="7">
    <location>
        <begin position="41"/>
        <end position="61"/>
    </location>
</feature>
<keyword evidence="3 7" id="KW-0812">Transmembrane</keyword>
<sequence>MPLRDIDRDDDLAASGHEKRRGQAGLRHGSPDREAWERNRLAASIALFAGAGFLLALPFALRAGAEFFLPLTAALVIAVCLVPLLEWLERRRIPSPLAALLALSAFLFVANTALVLIVVPASDWITQLPDRISQIKITLEPVIRLYTQAQGFIDGLLRMVTETQDIANGPGNIAMPGSLLQMMTTAAPGVVINVLFGLLVIFFFLSGWTRLRHRTIRGRGSFTGALTIARVIQNVVDATSRYVLTITFINMGLGLTVALALMLMGMPTPFMWGGFVALLNFIPYFGPIIAAILLGLGGLMSFTTVGWALLPAIIMVCLHLIEANIVTPLVLGERLKVNPLLILVSLSFWTWVWGTAGALLAVPLLIIIQTVLAAAGKPDIAGFLFEAGTLTSTMHDAPTDYDER</sequence>
<dbReference type="Proteomes" id="UP001138540">
    <property type="component" value="Unassembled WGS sequence"/>
</dbReference>
<dbReference type="InterPro" id="IPR002549">
    <property type="entry name" value="AI-2E-like"/>
</dbReference>
<feature type="transmembrane region" description="Helical" evidence="7">
    <location>
        <begin position="67"/>
        <end position="85"/>
    </location>
</feature>
<reference evidence="8 9" key="1">
    <citation type="submission" date="2020-08" db="EMBL/GenBank/DDBJ databases">
        <title>Exploring microbial biodiversity for novel pathways involved in the catabolism of aromatic compounds derived from lignin.</title>
        <authorList>
            <person name="Elkins J."/>
        </authorList>
    </citation>
    <scope>NUCLEOTIDE SEQUENCE [LARGE SCALE GENOMIC DNA]</scope>
    <source>
        <strain evidence="8 9">B1D3A</strain>
    </source>
</reference>
<evidence type="ECO:0000256" key="1">
    <source>
        <dbReference type="ARBA" id="ARBA00004141"/>
    </source>
</evidence>
<evidence type="ECO:0000256" key="3">
    <source>
        <dbReference type="ARBA" id="ARBA00022692"/>
    </source>
</evidence>
<keyword evidence="5 7" id="KW-0472">Membrane</keyword>
<evidence type="ECO:0000256" key="2">
    <source>
        <dbReference type="ARBA" id="ARBA00009773"/>
    </source>
</evidence>
<protein>
    <submittedName>
        <fullName evidence="8">PurR-regulated permease PerM</fullName>
    </submittedName>
</protein>
<comment type="subcellular location">
    <subcellularLocation>
        <location evidence="1">Membrane</location>
        <topology evidence="1">Multi-pass membrane protein</topology>
    </subcellularLocation>
</comment>
<keyword evidence="4 7" id="KW-1133">Transmembrane helix</keyword>
<feature type="transmembrane region" description="Helical" evidence="7">
    <location>
        <begin position="308"/>
        <end position="331"/>
    </location>
</feature>
<keyword evidence="9" id="KW-1185">Reference proteome</keyword>
<proteinExistence type="inferred from homology"/>
<evidence type="ECO:0000256" key="4">
    <source>
        <dbReference type="ARBA" id="ARBA00022989"/>
    </source>
</evidence>
<comment type="caution">
    <text evidence="8">The sequence shown here is derived from an EMBL/GenBank/DDBJ whole genome shotgun (WGS) entry which is preliminary data.</text>
</comment>
<feature type="transmembrane region" description="Helical" evidence="7">
    <location>
        <begin position="242"/>
        <end position="264"/>
    </location>
</feature>
<evidence type="ECO:0000313" key="8">
    <source>
        <dbReference type="EMBL" id="MBB5986253.1"/>
    </source>
</evidence>
<dbReference type="Pfam" id="PF01594">
    <property type="entry name" value="AI-2E_transport"/>
    <property type="match status" value="1"/>
</dbReference>
<feature type="region of interest" description="Disordered" evidence="6">
    <location>
        <begin position="1"/>
        <end position="31"/>
    </location>
</feature>
<comment type="similarity">
    <text evidence="2">Belongs to the autoinducer-2 exporter (AI-2E) (TC 2.A.86) family.</text>
</comment>
<dbReference type="PANTHER" id="PTHR21716:SF16">
    <property type="entry name" value="BLL1467 PROTEIN"/>
    <property type="match status" value="1"/>
</dbReference>
<evidence type="ECO:0000256" key="6">
    <source>
        <dbReference type="SAM" id="MobiDB-lite"/>
    </source>
</evidence>
<gene>
    <name evidence="8" type="ORF">HNP60_002227</name>
</gene>
<dbReference type="EMBL" id="JACHKA010000001">
    <property type="protein sequence ID" value="MBB5986253.1"/>
    <property type="molecule type" value="Genomic_DNA"/>
</dbReference>
<evidence type="ECO:0000313" key="9">
    <source>
        <dbReference type="Proteomes" id="UP001138540"/>
    </source>
</evidence>
<accession>A0ABR6NG49</accession>
<dbReference type="PANTHER" id="PTHR21716">
    <property type="entry name" value="TRANSMEMBRANE PROTEIN"/>
    <property type="match status" value="1"/>
</dbReference>
<dbReference type="RefSeq" id="WP_260394846.1">
    <property type="nucleotide sequence ID" value="NZ_JACHKA010000001.1"/>
</dbReference>
<evidence type="ECO:0000256" key="5">
    <source>
        <dbReference type="ARBA" id="ARBA00023136"/>
    </source>
</evidence>